<dbReference type="InterPro" id="IPR001270">
    <property type="entry name" value="ClpA/B"/>
</dbReference>
<evidence type="ECO:0000259" key="5">
    <source>
        <dbReference type="SMART" id="SM01086"/>
    </source>
</evidence>
<dbReference type="GO" id="GO:0016887">
    <property type="term" value="F:ATP hydrolysis activity"/>
    <property type="evidence" value="ECO:0007669"/>
    <property type="project" value="InterPro"/>
</dbReference>
<proteinExistence type="predicted"/>
<dbReference type="InterPro" id="IPR003959">
    <property type="entry name" value="ATPase_AAA_core"/>
</dbReference>
<dbReference type="CDD" id="cd19499">
    <property type="entry name" value="RecA-like_ClpB_Hsp104-like"/>
    <property type="match status" value="1"/>
</dbReference>
<keyword evidence="3" id="KW-0143">Chaperone</keyword>
<evidence type="ECO:0000256" key="3">
    <source>
        <dbReference type="ARBA" id="ARBA00023186"/>
    </source>
</evidence>
<dbReference type="RefSeq" id="WP_339088268.1">
    <property type="nucleotide sequence ID" value="NZ_LR743507.1"/>
</dbReference>
<organism evidence="6">
    <name type="scientific">Variovorax paradoxus</name>
    <dbReference type="NCBI Taxonomy" id="34073"/>
    <lineage>
        <taxon>Bacteria</taxon>
        <taxon>Pseudomonadati</taxon>
        <taxon>Pseudomonadota</taxon>
        <taxon>Betaproteobacteria</taxon>
        <taxon>Burkholderiales</taxon>
        <taxon>Comamonadaceae</taxon>
        <taxon>Variovorax</taxon>
    </lineage>
</organism>
<feature type="domain" description="AAA+ ATPase" evidence="4">
    <location>
        <begin position="223"/>
        <end position="378"/>
    </location>
</feature>
<dbReference type="SMART" id="SM01086">
    <property type="entry name" value="ClpB_D2-small"/>
    <property type="match status" value="1"/>
</dbReference>
<keyword evidence="1" id="KW-0547">Nucleotide-binding</keyword>
<evidence type="ECO:0000313" key="6">
    <source>
        <dbReference type="EMBL" id="CAA2100001.1"/>
    </source>
</evidence>
<dbReference type="Gene3D" id="1.10.8.60">
    <property type="match status" value="1"/>
</dbReference>
<dbReference type="PANTHER" id="PTHR11638">
    <property type="entry name" value="ATP-DEPENDENT CLP PROTEASE"/>
    <property type="match status" value="1"/>
</dbReference>
<dbReference type="InterPro" id="IPR050130">
    <property type="entry name" value="ClpA_ClpB"/>
</dbReference>
<sequence>MATLSYPLVCWQLDDDAVCGILLGTDYQVIERSARRVKAALAETLQRERERDGYVPEPDIDDARLKLVHVSVSLAHRTERGNFPEPRATDFHVAAVFGQNEEDGYAKCYLPWLDQSFYYYDDAQLPVLIEHYTRECLDGLSPETAQRYLMPSVPWLDQIDVRRDDRATGRQQVPRHLRETYEALSAVADRLPEVGARRGLHVFPEVAWEQGALVDEIAARLARGGNLLLVGEPGVGKSVAILEAIRKAHRLTAGRDAPPTFWRSHAERLIGRAKYLGEWQALCDRTVEWLDMADGLLWVTDFVNLLQVGGQSPEESMAAYLLPALRRGTLRLVGEANPSELETARQRLPGFIDCFETLQLPEMDSLRARRVLELFAGHAQGALSVEIERPALDTGYRLLQRYVRYERFPGKAVRFFGDCVREAMAAQSGVVTETAVIVHFAKSTGLPETFLRDDQPLDDAQVHGFFAQKLFGQDEAVGHLKDVVYLFKAGLNDPAKPIATLLFAGPTGVGKTAAAKALAQYFFGAGRNGNGATGAAADPLFRIDMSEFQHAFQVARLIGTGARPGKLVEHVRQQPFSVVLLDEIEKADPSVFDLLLTVLDEGRLRDSRGRMTDFRSTVIVMTTNLGVRHGASPGFGQDAGHAGGGSTIHDIRQFFRPEFFNRIDRVVPFAPLTREAIEAIALQELDAIARREGLVRRGVRLAFSPALVAFVADKGFSPAYGARPLQRAVEQLVVAAVARAMFGEVPDGTLLKVDIADAAVVVRPVSG</sequence>
<gene>
    <name evidence="6" type="primary">clpB1</name>
    <name evidence="6" type="ORF">VVAX_00520</name>
</gene>
<dbReference type="AlphaFoldDB" id="A0A679IWT0"/>
<dbReference type="InterPro" id="IPR003593">
    <property type="entry name" value="AAA+_ATPase"/>
</dbReference>
<keyword evidence="2" id="KW-0067">ATP-binding</keyword>
<dbReference type="GO" id="GO:0034605">
    <property type="term" value="P:cellular response to heat"/>
    <property type="evidence" value="ECO:0007669"/>
    <property type="project" value="TreeGrafter"/>
</dbReference>
<protein>
    <submittedName>
        <fullName evidence="6">Chaperone protein ClpB 1</fullName>
    </submittedName>
</protein>
<feature type="domain" description="AAA+ ATPase" evidence="4">
    <location>
        <begin position="497"/>
        <end position="673"/>
    </location>
</feature>
<reference evidence="6" key="1">
    <citation type="submission" date="2019-12" db="EMBL/GenBank/DDBJ databases">
        <authorList>
            <person name="Cremers G."/>
        </authorList>
    </citation>
    <scope>NUCLEOTIDE SEQUENCE</scope>
    <source>
        <strain evidence="6">Vvax</strain>
    </source>
</reference>
<dbReference type="PRINTS" id="PR00300">
    <property type="entry name" value="CLPPROTEASEA"/>
</dbReference>
<evidence type="ECO:0000256" key="2">
    <source>
        <dbReference type="ARBA" id="ARBA00022840"/>
    </source>
</evidence>
<name>A0A679IWT0_VARPD</name>
<dbReference type="PANTHER" id="PTHR11638:SF18">
    <property type="entry name" value="HEAT SHOCK PROTEIN 104"/>
    <property type="match status" value="1"/>
</dbReference>
<dbReference type="Pfam" id="PF07724">
    <property type="entry name" value="AAA_2"/>
    <property type="match status" value="1"/>
</dbReference>
<dbReference type="EMBL" id="LR743507">
    <property type="protein sequence ID" value="CAA2100001.1"/>
    <property type="molecule type" value="Genomic_DNA"/>
</dbReference>
<dbReference type="SUPFAM" id="SSF52540">
    <property type="entry name" value="P-loop containing nucleoside triphosphate hydrolases"/>
    <property type="match status" value="2"/>
</dbReference>
<dbReference type="InterPro" id="IPR019489">
    <property type="entry name" value="Clp_ATPase_C"/>
</dbReference>
<evidence type="ECO:0000256" key="1">
    <source>
        <dbReference type="ARBA" id="ARBA00022741"/>
    </source>
</evidence>
<dbReference type="GO" id="GO:0005524">
    <property type="term" value="F:ATP binding"/>
    <property type="evidence" value="ECO:0007669"/>
    <property type="project" value="UniProtKB-KW"/>
</dbReference>
<feature type="domain" description="Clp ATPase C-terminal" evidence="5">
    <location>
        <begin position="672"/>
        <end position="762"/>
    </location>
</feature>
<dbReference type="InterPro" id="IPR027417">
    <property type="entry name" value="P-loop_NTPase"/>
</dbReference>
<dbReference type="Gene3D" id="3.40.50.300">
    <property type="entry name" value="P-loop containing nucleotide triphosphate hydrolases"/>
    <property type="match status" value="2"/>
</dbReference>
<accession>A0A679IWT0</accession>
<dbReference type="SMART" id="SM00382">
    <property type="entry name" value="AAA"/>
    <property type="match status" value="2"/>
</dbReference>
<dbReference type="Pfam" id="PF10431">
    <property type="entry name" value="ClpB_D2-small"/>
    <property type="match status" value="1"/>
</dbReference>
<evidence type="ECO:0000259" key="4">
    <source>
        <dbReference type="SMART" id="SM00382"/>
    </source>
</evidence>
<dbReference type="GO" id="GO:0005737">
    <property type="term" value="C:cytoplasm"/>
    <property type="evidence" value="ECO:0007669"/>
    <property type="project" value="TreeGrafter"/>
</dbReference>